<dbReference type="STRING" id="556484.B7G6N3"/>
<keyword evidence="9" id="KW-0157">Chromophore</keyword>
<comment type="subunit">
    <text evidence="8">The LHC complex of chromophytic algae is composed of fucoxanthin, chlorophyll A and C bound non-covalently by fucoxanthin chlorophyll proteins (FCPs). The ratio of the pigments in LHC; fucoxanthin: chlorophyll C: chlorophyll A; (0.6-1): (0.1-0.3): (1).</text>
</comment>
<evidence type="ECO:0000256" key="5">
    <source>
        <dbReference type="ARBA" id="ARBA00022531"/>
    </source>
</evidence>
<reference evidence="12" key="2">
    <citation type="submission" date="2008-08" db="EMBL/GenBank/DDBJ databases">
        <authorList>
            <consortium name="Diatom Consortium"/>
            <person name="Grigoriev I."/>
            <person name="Grimwood J."/>
            <person name="Kuo A."/>
            <person name="Otillar R.P."/>
            <person name="Salamov A."/>
            <person name="Detter J.C."/>
            <person name="Lindquist E."/>
            <person name="Shapiro H."/>
            <person name="Lucas S."/>
            <person name="Glavina del Rio T."/>
            <person name="Pitluck S."/>
            <person name="Rokhsar D."/>
            <person name="Bowler C."/>
        </authorList>
    </citation>
    <scope>GENOME REANNOTATION</scope>
    <source>
        <strain evidence="12">CCAP 1055/1</strain>
    </source>
</reference>
<reference evidence="11 12" key="1">
    <citation type="journal article" date="2008" name="Nature">
        <title>The Phaeodactylum genome reveals the evolutionary history of diatom genomes.</title>
        <authorList>
            <person name="Bowler C."/>
            <person name="Allen A.E."/>
            <person name="Badger J.H."/>
            <person name="Grimwood J."/>
            <person name="Jabbari K."/>
            <person name="Kuo A."/>
            <person name="Maheswari U."/>
            <person name="Martens C."/>
            <person name="Maumus F."/>
            <person name="Otillar R.P."/>
            <person name="Rayko E."/>
            <person name="Salamov A."/>
            <person name="Vandepoele K."/>
            <person name="Beszteri B."/>
            <person name="Gruber A."/>
            <person name="Heijde M."/>
            <person name="Katinka M."/>
            <person name="Mock T."/>
            <person name="Valentin K."/>
            <person name="Verret F."/>
            <person name="Berges J.A."/>
            <person name="Brownlee C."/>
            <person name="Cadoret J.P."/>
            <person name="Chiovitti A."/>
            <person name="Choi C.J."/>
            <person name="Coesel S."/>
            <person name="De Martino A."/>
            <person name="Detter J.C."/>
            <person name="Durkin C."/>
            <person name="Falciatore A."/>
            <person name="Fournet J."/>
            <person name="Haruta M."/>
            <person name="Huysman M.J."/>
            <person name="Jenkins B.D."/>
            <person name="Jiroutova K."/>
            <person name="Jorgensen R.E."/>
            <person name="Joubert Y."/>
            <person name="Kaplan A."/>
            <person name="Kroger N."/>
            <person name="Kroth P.G."/>
            <person name="La Roche J."/>
            <person name="Lindquist E."/>
            <person name="Lommer M."/>
            <person name="Martin-Jezequel V."/>
            <person name="Lopez P.J."/>
            <person name="Lucas S."/>
            <person name="Mangogna M."/>
            <person name="McGinnis K."/>
            <person name="Medlin L.K."/>
            <person name="Montsant A."/>
            <person name="Oudot-Le Secq M.P."/>
            <person name="Napoli C."/>
            <person name="Obornik M."/>
            <person name="Parker M.S."/>
            <person name="Petit J.L."/>
            <person name="Porcel B.M."/>
            <person name="Poulsen N."/>
            <person name="Robison M."/>
            <person name="Rychlewski L."/>
            <person name="Rynearson T.A."/>
            <person name="Schmutz J."/>
            <person name="Shapiro H."/>
            <person name="Siaut M."/>
            <person name="Stanley M."/>
            <person name="Sussman M.R."/>
            <person name="Taylor A.R."/>
            <person name="Vardi A."/>
            <person name="von Dassow P."/>
            <person name="Vyverman W."/>
            <person name="Willis A."/>
            <person name="Wyrwicz L.S."/>
            <person name="Rokhsar D.S."/>
            <person name="Weissenbach J."/>
            <person name="Armbrust E.V."/>
            <person name="Green B.R."/>
            <person name="Van de Peer Y."/>
            <person name="Grigoriev I.V."/>
        </authorList>
    </citation>
    <scope>NUCLEOTIDE SEQUENCE [LARGE SCALE GENOMIC DNA]</scope>
    <source>
        <strain evidence="11 12">CCAP 1055/1</strain>
    </source>
</reference>
<feature type="binding site" evidence="9">
    <location>
        <position position="180"/>
    </location>
    <ligand>
        <name>chlorophyll a</name>
        <dbReference type="ChEBI" id="CHEBI:58416"/>
        <label>1</label>
    </ligand>
</feature>
<dbReference type="eggNOG" id="ENOG502RXY6">
    <property type="taxonomic scope" value="Eukaryota"/>
</dbReference>
<dbReference type="EMBL" id="CM000619">
    <property type="protein sequence ID" value="EEC45496.1"/>
    <property type="molecule type" value="Genomic_DNA"/>
</dbReference>
<dbReference type="GO" id="GO:0009765">
    <property type="term" value="P:photosynthesis, light harvesting"/>
    <property type="evidence" value="ECO:0007669"/>
    <property type="project" value="InterPro"/>
</dbReference>
<evidence type="ECO:0000256" key="8">
    <source>
        <dbReference type="ARBA" id="ARBA00044011"/>
    </source>
</evidence>
<dbReference type="KEGG" id="pti:PHATRDRAFT_38720"/>
<dbReference type="Pfam" id="PF00504">
    <property type="entry name" value="Chloroa_b-bind"/>
    <property type="match status" value="1"/>
</dbReference>
<evidence type="ECO:0000256" key="10">
    <source>
        <dbReference type="SAM" id="SignalP"/>
    </source>
</evidence>
<protein>
    <submittedName>
        <fullName evidence="11">Protein fucoxanthin chlorophyll a/c protein</fullName>
    </submittedName>
</protein>
<evidence type="ECO:0000313" key="12">
    <source>
        <dbReference type="Proteomes" id="UP000000759"/>
    </source>
</evidence>
<feature type="binding site" evidence="9">
    <location>
        <position position="181"/>
    </location>
    <ligand>
        <name>chlorophyll a</name>
        <dbReference type="ChEBI" id="CHEBI:58416"/>
        <label>1</label>
    </ligand>
</feature>
<dbReference type="InParanoid" id="B7G6N3"/>
<dbReference type="SUPFAM" id="SSF103511">
    <property type="entry name" value="Chlorophyll a-b binding protein"/>
    <property type="match status" value="1"/>
</dbReference>
<dbReference type="HOGENOM" id="CLU_057943_3_1_1"/>
<name>B7G6N3_PHATC</name>
<evidence type="ECO:0000256" key="4">
    <source>
        <dbReference type="ARBA" id="ARBA00022528"/>
    </source>
</evidence>
<feature type="binding site" description="axial binding residue" evidence="9">
    <location>
        <position position="75"/>
    </location>
    <ligand>
        <name>chlorophyll b</name>
        <dbReference type="ChEBI" id="CHEBI:61721"/>
        <label>1</label>
    </ligand>
    <ligandPart>
        <name>Mg</name>
        <dbReference type="ChEBI" id="CHEBI:25107"/>
    </ligandPart>
</feature>
<evidence type="ECO:0000256" key="9">
    <source>
        <dbReference type="PIRSR" id="PIRSR601344-1"/>
    </source>
</evidence>
<keyword evidence="7" id="KW-0437">Light-harvesting polypeptide</keyword>
<keyword evidence="6" id="KW-0934">Plastid</keyword>
<keyword evidence="12" id="KW-1185">Reference proteome</keyword>
<accession>B7G6N3</accession>
<dbReference type="RefSeq" id="XP_002182760.1">
    <property type="nucleotide sequence ID" value="XM_002182724.1"/>
</dbReference>
<dbReference type="AlphaFoldDB" id="B7G6N3"/>
<dbReference type="OrthoDB" id="423598at2759"/>
<keyword evidence="4" id="KW-0150">Chloroplast</keyword>
<dbReference type="GO" id="GO:0016020">
    <property type="term" value="C:membrane"/>
    <property type="evidence" value="ECO:0007669"/>
    <property type="project" value="InterPro"/>
</dbReference>
<evidence type="ECO:0000256" key="7">
    <source>
        <dbReference type="ARBA" id="ARBA00023243"/>
    </source>
</evidence>
<feature type="binding site" evidence="9">
    <location>
        <position position="198"/>
    </location>
    <ligand>
        <name>chlorophyll a</name>
        <dbReference type="ChEBI" id="CHEBI:58416"/>
        <label>1</label>
    </ligand>
</feature>
<evidence type="ECO:0000313" key="11">
    <source>
        <dbReference type="EMBL" id="EEC45496.1"/>
    </source>
</evidence>
<dbReference type="InterPro" id="IPR001344">
    <property type="entry name" value="Chloro_AB-bd_pln"/>
</dbReference>
<dbReference type="GeneID" id="7203779"/>
<gene>
    <name evidence="11" type="primary">Lhcx4</name>
    <name evidence="11" type="ORF">PHATRDRAFT_38720</name>
</gene>
<evidence type="ECO:0000256" key="1">
    <source>
        <dbReference type="ARBA" id="ARBA00004022"/>
    </source>
</evidence>
<keyword evidence="10" id="KW-0732">Signal</keyword>
<comment type="similarity">
    <text evidence="3">Belongs to the fucoxanthin chlorophyll protein family.</text>
</comment>
<dbReference type="PaxDb" id="2850-Phatr38720"/>
<sequence length="212" mass="22857">MKLFTIFLPLVLVGTAAGFASGPFSKKASPSPEVSIESMPGIVAPTGFFDPLRFAERAPSNTLKRYRECELTHGRVAMLATVGFLAGEAVQNTNFLWNAQVSGPAITHIPQIPATFWVLLTLFIGVAELSRAQTAMVPPSDIPVGKAGRMREDYNPGDIGFDPLNLMPESSEEFYRLQTKELQNGRLAMLGAAGFLAQEAVNGKGILENLFG</sequence>
<feature type="binding site" evidence="9">
    <location>
        <position position="70"/>
    </location>
    <ligand>
        <name>chlorophyll a</name>
        <dbReference type="ChEBI" id="CHEBI:58416"/>
        <label>1</label>
    </ligand>
</feature>
<comment type="function">
    <text evidence="1">The light-harvesting complex (LHC) functions as a light receptor, it captures and delivers excitation energy to photosystems with which it is closely associated. Energy is transferred from the carotenoid and chlorophyll C (or B) to chlorophyll A and the photosynthetic reaction centers where it is used to synthesize ATP and reducing power.</text>
</comment>
<feature type="binding site" evidence="9">
    <location>
        <position position="186"/>
    </location>
    <ligand>
        <name>chlorophyll a</name>
        <dbReference type="ChEBI" id="CHEBI:58416"/>
        <label>1</label>
    </ligand>
</feature>
<feature type="binding site" evidence="9">
    <location>
        <position position="73"/>
    </location>
    <ligand>
        <name>chlorophyll a</name>
        <dbReference type="ChEBI" id="CHEBI:58416"/>
        <label>1</label>
    </ligand>
</feature>
<evidence type="ECO:0000256" key="2">
    <source>
        <dbReference type="ARBA" id="ARBA00004229"/>
    </source>
</evidence>
<dbReference type="GO" id="GO:0009507">
    <property type="term" value="C:chloroplast"/>
    <property type="evidence" value="ECO:0007669"/>
    <property type="project" value="UniProtKB-SubCell"/>
</dbReference>
<dbReference type="Proteomes" id="UP000000759">
    <property type="component" value="Chromosome 17"/>
</dbReference>
<feature type="chain" id="PRO_5002855837" evidence="10">
    <location>
        <begin position="19"/>
        <end position="212"/>
    </location>
</feature>
<comment type="subcellular location">
    <subcellularLocation>
        <location evidence="2">Plastid</location>
        <location evidence="2">Chloroplast</location>
    </subcellularLocation>
</comment>
<evidence type="ECO:0000256" key="6">
    <source>
        <dbReference type="ARBA" id="ARBA00022640"/>
    </source>
</evidence>
<keyword evidence="9" id="KW-0148">Chlorophyll</keyword>
<keyword evidence="5" id="KW-0602">Photosynthesis</keyword>
<organism evidence="11 12">
    <name type="scientific">Phaeodactylum tricornutum (strain CCAP 1055/1)</name>
    <dbReference type="NCBI Taxonomy" id="556484"/>
    <lineage>
        <taxon>Eukaryota</taxon>
        <taxon>Sar</taxon>
        <taxon>Stramenopiles</taxon>
        <taxon>Ochrophyta</taxon>
        <taxon>Bacillariophyta</taxon>
        <taxon>Bacillariophyceae</taxon>
        <taxon>Bacillariophycidae</taxon>
        <taxon>Naviculales</taxon>
        <taxon>Phaeodactylaceae</taxon>
        <taxon>Phaeodactylum</taxon>
    </lineage>
</organism>
<dbReference type="PANTHER" id="PTHR21649">
    <property type="entry name" value="CHLOROPHYLL A/B BINDING PROTEIN"/>
    <property type="match status" value="1"/>
</dbReference>
<evidence type="ECO:0000256" key="3">
    <source>
        <dbReference type="ARBA" id="ARBA00005933"/>
    </source>
</evidence>
<proteinExistence type="inferred from homology"/>
<dbReference type="InterPro" id="IPR022796">
    <property type="entry name" value="Chloroa_b-bind"/>
</dbReference>
<dbReference type="GO" id="GO:0030076">
    <property type="term" value="C:light-harvesting complex"/>
    <property type="evidence" value="ECO:0007669"/>
    <property type="project" value="UniProtKB-KW"/>
</dbReference>
<dbReference type="GO" id="GO:0016168">
    <property type="term" value="F:chlorophyll binding"/>
    <property type="evidence" value="ECO:0007669"/>
    <property type="project" value="UniProtKB-KW"/>
</dbReference>
<feature type="signal peptide" evidence="10">
    <location>
        <begin position="1"/>
        <end position="18"/>
    </location>
</feature>
<dbReference type="Gene3D" id="1.10.3460.10">
    <property type="entry name" value="Chlorophyll a/b binding protein domain"/>
    <property type="match status" value="1"/>
</dbReference>
<dbReference type="OMA" id="RECELTH"/>
<feature type="binding site" evidence="9">
    <location>
        <position position="184"/>
    </location>
    <ligand>
        <name>chlorophyll a</name>
        <dbReference type="ChEBI" id="CHEBI:58416"/>
        <label>1</label>
    </ligand>
</feature>